<evidence type="ECO:0000259" key="5">
    <source>
        <dbReference type="SMART" id="SM00385"/>
    </source>
</evidence>
<comment type="similarity">
    <text evidence="4">Belongs to the cyclin family.</text>
</comment>
<dbReference type="FunFam" id="1.10.472.10:FF:000001">
    <property type="entry name" value="G2/mitotic-specific cyclin"/>
    <property type="match status" value="1"/>
</dbReference>
<reference evidence="7" key="1">
    <citation type="submission" date="2020-01" db="EMBL/GenBank/DDBJ databases">
        <title>Development of genomics and gene disruption for Polysphondylium violaceum indicates a role for the polyketide synthase stlB in stalk morphogenesis.</title>
        <authorList>
            <person name="Narita B."/>
            <person name="Kawabe Y."/>
            <person name="Kin K."/>
            <person name="Saito T."/>
            <person name="Gibbs R."/>
            <person name="Kuspa A."/>
            <person name="Muzny D."/>
            <person name="Queller D."/>
            <person name="Richards S."/>
            <person name="Strassman J."/>
            <person name="Sucgang R."/>
            <person name="Worley K."/>
            <person name="Schaap P."/>
        </authorList>
    </citation>
    <scope>NUCLEOTIDE SEQUENCE</scope>
    <source>
        <strain evidence="7">QSvi11</strain>
    </source>
</reference>
<comment type="caution">
    <text evidence="7">The sequence shown here is derived from an EMBL/GenBank/DDBJ whole genome shotgun (WGS) entry which is preliminary data.</text>
</comment>
<dbReference type="Pfam" id="PF00134">
    <property type="entry name" value="Cyclin_N"/>
    <property type="match status" value="1"/>
</dbReference>
<evidence type="ECO:0000259" key="6">
    <source>
        <dbReference type="SMART" id="SM01332"/>
    </source>
</evidence>
<dbReference type="Pfam" id="PF02984">
    <property type="entry name" value="Cyclin_C"/>
    <property type="match status" value="1"/>
</dbReference>
<dbReference type="SMART" id="SM01332">
    <property type="entry name" value="Cyclin_C"/>
    <property type="match status" value="1"/>
</dbReference>
<feature type="domain" description="Cyclin-like" evidence="5">
    <location>
        <begin position="322"/>
        <end position="405"/>
    </location>
</feature>
<dbReference type="InterPro" id="IPR006671">
    <property type="entry name" value="Cyclin_N"/>
</dbReference>
<dbReference type="GO" id="GO:0051301">
    <property type="term" value="P:cell division"/>
    <property type="evidence" value="ECO:0007669"/>
    <property type="project" value="UniProtKB-KW"/>
</dbReference>
<protein>
    <recommendedName>
        <fullName evidence="9">Cyclin N-terminal domain-containing protein</fullName>
    </recommendedName>
</protein>
<organism evidence="7 8">
    <name type="scientific">Polysphondylium violaceum</name>
    <dbReference type="NCBI Taxonomy" id="133409"/>
    <lineage>
        <taxon>Eukaryota</taxon>
        <taxon>Amoebozoa</taxon>
        <taxon>Evosea</taxon>
        <taxon>Eumycetozoa</taxon>
        <taxon>Dictyostelia</taxon>
        <taxon>Dictyosteliales</taxon>
        <taxon>Dictyosteliaceae</taxon>
        <taxon>Polysphondylium</taxon>
    </lineage>
</organism>
<dbReference type="InterPro" id="IPR036915">
    <property type="entry name" value="Cyclin-like_sf"/>
</dbReference>
<dbReference type="InterPro" id="IPR039361">
    <property type="entry name" value="Cyclin"/>
</dbReference>
<dbReference type="SUPFAM" id="SSF47954">
    <property type="entry name" value="Cyclin-like"/>
    <property type="match status" value="2"/>
</dbReference>
<keyword evidence="2 4" id="KW-0195">Cyclin</keyword>
<dbReference type="OrthoDB" id="5590282at2759"/>
<dbReference type="PROSITE" id="PS00292">
    <property type="entry name" value="CYCLINS"/>
    <property type="match status" value="1"/>
</dbReference>
<dbReference type="EMBL" id="AJWJ01000264">
    <property type="protein sequence ID" value="KAF2072618.1"/>
    <property type="molecule type" value="Genomic_DNA"/>
</dbReference>
<name>A0A8J4PR32_9MYCE</name>
<dbReference type="CDD" id="cd20509">
    <property type="entry name" value="CYCLIN_CCNB1-like_rpt2"/>
    <property type="match status" value="1"/>
</dbReference>
<evidence type="ECO:0008006" key="9">
    <source>
        <dbReference type="Google" id="ProtNLM"/>
    </source>
</evidence>
<evidence type="ECO:0000256" key="4">
    <source>
        <dbReference type="RuleBase" id="RU000383"/>
    </source>
</evidence>
<dbReference type="InterPro" id="IPR013763">
    <property type="entry name" value="Cyclin-like_dom"/>
</dbReference>
<proteinExistence type="inferred from homology"/>
<dbReference type="InterPro" id="IPR048258">
    <property type="entry name" value="Cyclins_cyclin-box"/>
</dbReference>
<keyword evidence="8" id="KW-1185">Reference proteome</keyword>
<feature type="domain" description="Cyclin-like" evidence="5">
    <location>
        <begin position="225"/>
        <end position="309"/>
    </location>
</feature>
<dbReference type="PANTHER" id="PTHR10177">
    <property type="entry name" value="CYCLINS"/>
    <property type="match status" value="1"/>
</dbReference>
<evidence type="ECO:0000256" key="2">
    <source>
        <dbReference type="ARBA" id="ARBA00023127"/>
    </source>
</evidence>
<dbReference type="AlphaFoldDB" id="A0A8J4PR32"/>
<accession>A0A8J4PR32</accession>
<evidence type="ECO:0000256" key="1">
    <source>
        <dbReference type="ARBA" id="ARBA00022618"/>
    </source>
</evidence>
<gene>
    <name evidence="7" type="ORF">CYY_006077</name>
</gene>
<dbReference type="CDD" id="cd20507">
    <property type="entry name" value="CYCLIN_CCNB1-like_rpt1"/>
    <property type="match status" value="1"/>
</dbReference>
<dbReference type="SMART" id="SM00385">
    <property type="entry name" value="CYCLIN"/>
    <property type="match status" value="2"/>
</dbReference>
<keyword evidence="1" id="KW-0132">Cell division</keyword>
<dbReference type="Gene3D" id="1.10.472.10">
    <property type="entry name" value="Cyclin-like"/>
    <property type="match status" value="2"/>
</dbReference>
<dbReference type="InterPro" id="IPR004367">
    <property type="entry name" value="Cyclin_C-dom"/>
</dbReference>
<evidence type="ECO:0000313" key="8">
    <source>
        <dbReference type="Proteomes" id="UP000695562"/>
    </source>
</evidence>
<feature type="domain" description="Cyclin C-terminal" evidence="6">
    <location>
        <begin position="318"/>
        <end position="436"/>
    </location>
</feature>
<evidence type="ECO:0000313" key="7">
    <source>
        <dbReference type="EMBL" id="KAF2072618.1"/>
    </source>
</evidence>
<sequence length="438" mass="49252">MTTLNQQQLKPRAHSSMIMDENKIPAKVSLGMGASGVEPKKPMGLGLKTQRGALSDLTNNTVSGPVGIQKSNTANIKTMIMPQSSNSGIISRLVNRSKSAAVVEQSSVGANLRSSAMISGISHGGHLLKVAKHDISSNSVMEQQPVCIDDDMMMEDDGAMMVEAVQQEQPEDIDRYDAHDPQCVGEYVNDIFAYYRQKEIADRIEKDYLKNQHHINEKMRAILVDWLMAVHVRFKLLSETFFLSVNIVDRYLSKVPITINRLQLVGITASLLACKYEEIYAPQIDDFIQTSDNACTHEDVLNMERSILSKLQFHVSTCTPLHFLRRFSKAAGSDSRTHSLSKYLTELAMTEYNMVQYLPSMIAASAIYVSRRMTMKSGPYWNVTLEYYTCYKEADIMQCAQDLKEVRKRADNSSLRATKKKYTSSKLMEVSNIPVVEF</sequence>
<evidence type="ECO:0000256" key="3">
    <source>
        <dbReference type="ARBA" id="ARBA00023306"/>
    </source>
</evidence>
<dbReference type="Proteomes" id="UP000695562">
    <property type="component" value="Unassembled WGS sequence"/>
</dbReference>
<keyword evidence="3" id="KW-0131">Cell cycle</keyword>